<dbReference type="PROSITE" id="PS51257">
    <property type="entry name" value="PROKAR_LIPOPROTEIN"/>
    <property type="match status" value="1"/>
</dbReference>
<evidence type="ECO:0000313" key="2">
    <source>
        <dbReference type="Proteomes" id="UP001596445"/>
    </source>
</evidence>
<dbReference type="AlphaFoldDB" id="A0ABD5VX97"/>
<gene>
    <name evidence="1" type="ORF">ACFQQG_06720</name>
</gene>
<sequence>MRRRSFLAATGLGATVGLGGCLNGEVVVSLSMTERIPASQGWSREIEEPDGSGELSYTVRSEHHRFETFYFRDAEAYQRYQRATRVEDEMPENPPVGDKSLRSVAMENSEAGVYEASVPRDGGRTSVNFDRTHYFVVDNSTYGEIQVGKTADLPVSISLEVVEDRF</sequence>
<evidence type="ECO:0000313" key="1">
    <source>
        <dbReference type="EMBL" id="MFC7057916.1"/>
    </source>
</evidence>
<dbReference type="RefSeq" id="WP_267163721.1">
    <property type="nucleotide sequence ID" value="NZ_CP112972.1"/>
</dbReference>
<accession>A0ABD5VX97</accession>
<evidence type="ECO:0008006" key="3">
    <source>
        <dbReference type="Google" id="ProtNLM"/>
    </source>
</evidence>
<dbReference type="EMBL" id="JBHSZI010000001">
    <property type="protein sequence ID" value="MFC7057916.1"/>
    <property type="molecule type" value="Genomic_DNA"/>
</dbReference>
<organism evidence="1 2">
    <name type="scientific">Halovenus salina</name>
    <dbReference type="NCBI Taxonomy" id="1510225"/>
    <lineage>
        <taxon>Archaea</taxon>
        <taxon>Methanobacteriati</taxon>
        <taxon>Methanobacteriota</taxon>
        <taxon>Stenosarchaea group</taxon>
        <taxon>Halobacteria</taxon>
        <taxon>Halobacteriales</taxon>
        <taxon>Haloarculaceae</taxon>
        <taxon>Halovenus</taxon>
    </lineage>
</organism>
<dbReference type="Proteomes" id="UP001596445">
    <property type="component" value="Unassembled WGS sequence"/>
</dbReference>
<name>A0ABD5VX97_9EURY</name>
<proteinExistence type="predicted"/>
<dbReference type="GeneID" id="76629862"/>
<protein>
    <recommendedName>
        <fullName evidence="3">Tat (Twin-arginine translocation) pathway signal sequence</fullName>
    </recommendedName>
</protein>
<comment type="caution">
    <text evidence="1">The sequence shown here is derived from an EMBL/GenBank/DDBJ whole genome shotgun (WGS) entry which is preliminary data.</text>
</comment>
<reference evidence="1 2" key="1">
    <citation type="journal article" date="2019" name="Int. J. Syst. Evol. Microbiol.">
        <title>The Global Catalogue of Microorganisms (GCM) 10K type strain sequencing project: providing services to taxonomists for standard genome sequencing and annotation.</title>
        <authorList>
            <consortium name="The Broad Institute Genomics Platform"/>
            <consortium name="The Broad Institute Genome Sequencing Center for Infectious Disease"/>
            <person name="Wu L."/>
            <person name="Ma J."/>
        </authorList>
    </citation>
    <scope>NUCLEOTIDE SEQUENCE [LARGE SCALE GENOMIC DNA]</scope>
    <source>
        <strain evidence="1 2">JCM 30072</strain>
    </source>
</reference>
<keyword evidence="2" id="KW-1185">Reference proteome</keyword>